<dbReference type="GO" id="GO:0005789">
    <property type="term" value="C:endoplasmic reticulum membrane"/>
    <property type="evidence" value="ECO:0007669"/>
    <property type="project" value="UniProtKB-SubCell"/>
</dbReference>
<dbReference type="Gene3D" id="2.60.120.10">
    <property type="entry name" value="Jelly Rolls"/>
    <property type="match status" value="3"/>
</dbReference>
<feature type="active site" description="Nucleophile" evidence="15">
    <location>
        <position position="1331"/>
    </location>
</feature>
<dbReference type="InterPro" id="IPR001423">
    <property type="entry name" value="LysoPLipase_patatin_CS"/>
</dbReference>
<evidence type="ECO:0000313" key="21">
    <source>
        <dbReference type="EMBL" id="KAI8581030.1"/>
    </source>
</evidence>
<comment type="similarity">
    <text evidence="2 16">Belongs to the NTE family.</text>
</comment>
<keyword evidence="11 15" id="KW-0443">Lipid metabolism</keyword>
<sequence length="1601" mass="178102">MTFKESSLITFLPFPLIFFLTCLMNNSSALSEVQSPETTNDVATSTQQSIFGFILAHLPSFLYRLVTFATISIPLFFYRVLTWSFTLHLNFTSMVIILGFVATCTWLIVRYRFLTTYSRLKPIQPPKPATSFDLHPDAAEDQEYIKSGMKSYPDEFLSAFLSSIKIFGYLEQPVFHELARHLQTRRLLAGDTLFKNPEQERSFYIVVDGNVQVFIKPNNNEANSDDEEDSDISDTDEYGNERLKNHTLLNEVGAGGTLSSLFTILSLFSESTEQPKKFKQKRQSHYRQFGDGDDLESSRDGSQESWGQVFRKLDQADLDVGFIEGVRTRPDNKSPSLSFKHLDHEDLSDIGDETDVRITANTQYPNEDRQVYDRPGIRPLSMKSAAYRQQRSVHPGIIARATVDTTLAVIPAEAFHKLTQKFPKAAAHIVQVILTRFQRVTFLTGHKYLGLTKELLRAERLANESASLNRLPDEFFIPGGLDRLRRKFLKEETPFPLNNENGEEGKQSSDSNNDHPSIINAMNISERSSPTPAMDGSPGHNLDSGSSKKSGNKAHIRRRSITRTNSDYSIEDDRHLRASVMACVSQSLGLRSFSSVSNTPPQSDNSINRSPPTSHLDIGKSRYYPMDLFSHTGVMDESGSPSFGPISMPSDDIEVMSTASSVSNGETNFEPRFGSTVNANDVQILYYPKDAVLVKEGEHNRGLYFVIDGLLEVSMSPIDGEEQTSSPHIKPTNTSSSNRPKRRRAASGLRHSINRHTSYIDDPFTTKAPAAPDAYNDKKKAAEPNEAQQHRTVMSEAPAGRSYDRDNHKNKSKRTRKPLFSIKAGGLAGYLAAMSGYPSFVEIRAATDTFVGYITKQTLERIIDRNPIVMLTLAKRLISILSPLVLHVDFALEWVQVPAGQIIYRQGEPSNSIYIVLNGRLRTISERKEGGIDILGEFGHGDSVGELEVLTGTPTPSTLHAIRDTELARMPKTLFNALAIRHPEITLQISRMIALRSRQLVIKAQSPQGVQVPTFNLSTKDSSPVASISSTFSNNKFPELFGRNNVNLKTVGIIPVSSSVPVTAFAEHLRSALVHSVGAETVLLNSATIMSVMGKHAFSRMGKLKLTSWLAEQEEKARIVLYLADGGVTSQWTRTCIRQADCILLVGLGDGDPSVGEYERFLINMKTTARKELILLHGEKYCASGTTQEWLKNRLWIQAHHHIFMPMRQHLEITSRQDSVGPAWLRNHGRKMTAGSINMLINVKGQIEKYYSAVRVPTFGRLLVLKKSGGGPVSGVSSGTRNDFARLARRLCGKSVALVLGGGGARGISHMGVIQAIEEAGIPIDIIGGTSIGSFVGGLYAKNTDLVYTMARAKMFSGRVASLWRQLMDLTYPVTAWTTGHEFNRAIWKCFGDSQIEDFWLPYFAVTTNITYSRMEVHTTGYAWRYVRASMSLSGYMPPICDNGNMLVDGGYMDNLPVTVAKSMGADIIIAVDVASEDDTSPVQYGDSLSGWWALLQAWNPFRTYKIPSIADIQSRLAYVSSVPKLEEAKMTDGTLYIKLPVQKFGTLEFGKFHDIFSIGYDAGKELTNNWRKYATGRLEHDGEHQKGTEVKGNVGRRNSI</sequence>
<feature type="region of interest" description="Disordered" evidence="17">
    <location>
        <begin position="592"/>
        <end position="616"/>
    </location>
</feature>
<evidence type="ECO:0000256" key="9">
    <source>
        <dbReference type="ARBA" id="ARBA00022963"/>
    </source>
</evidence>
<keyword evidence="5 16" id="KW-0812">Transmembrane</keyword>
<comment type="function">
    <text evidence="13">Intracellular phospholipase B that catalyzes the double deacylation of phosphatidylcholine (PC) to glycerophosphocholine (GroPCho). Plays an important role in membrane lipid homeostasis. Responsible for the rapid PC turnover in response to inositol, elevated temperatures, or when choline is present in the growth medium.</text>
</comment>
<evidence type="ECO:0000256" key="4">
    <source>
        <dbReference type="ARBA" id="ARBA00018317"/>
    </source>
</evidence>
<dbReference type="PROSITE" id="PS01237">
    <property type="entry name" value="UPF0028"/>
    <property type="match status" value="1"/>
</dbReference>
<evidence type="ECO:0000256" key="5">
    <source>
        <dbReference type="ARBA" id="ARBA00022692"/>
    </source>
</evidence>
<evidence type="ECO:0000256" key="16">
    <source>
        <dbReference type="RuleBase" id="RU362043"/>
    </source>
</evidence>
<feature type="active site" description="Proton acceptor" evidence="15">
    <location>
        <position position="1449"/>
    </location>
</feature>
<feature type="domain" description="Cyclic nucleotide-binding" evidence="19">
    <location>
        <begin position="891"/>
        <end position="978"/>
    </location>
</feature>
<dbReference type="CDD" id="cd00038">
    <property type="entry name" value="CAP_ED"/>
    <property type="match status" value="3"/>
</dbReference>
<feature type="domain" description="Cyclic nucleotide-binding" evidence="19">
    <location>
        <begin position="166"/>
        <end position="239"/>
    </location>
</feature>
<evidence type="ECO:0000256" key="15">
    <source>
        <dbReference type="PROSITE-ProRule" id="PRU01161"/>
    </source>
</evidence>
<dbReference type="PROSITE" id="PS50042">
    <property type="entry name" value="CNMP_BINDING_3"/>
    <property type="match status" value="2"/>
</dbReference>
<feature type="region of interest" description="Disordered" evidence="17">
    <location>
        <begin position="1582"/>
        <end position="1601"/>
    </location>
</feature>
<evidence type="ECO:0000256" key="6">
    <source>
        <dbReference type="ARBA" id="ARBA00022737"/>
    </source>
</evidence>
<keyword evidence="8 16" id="KW-0256">Endoplasmic reticulum</keyword>
<feature type="compositionally biased region" description="Polar residues" evidence="17">
    <location>
        <begin position="592"/>
        <end position="613"/>
    </location>
</feature>
<organism evidence="21 22">
    <name type="scientific">Umbelopsis ramanniana AG</name>
    <dbReference type="NCBI Taxonomy" id="1314678"/>
    <lineage>
        <taxon>Eukaryota</taxon>
        <taxon>Fungi</taxon>
        <taxon>Fungi incertae sedis</taxon>
        <taxon>Mucoromycota</taxon>
        <taxon>Mucoromycotina</taxon>
        <taxon>Umbelopsidomycetes</taxon>
        <taxon>Umbelopsidales</taxon>
        <taxon>Umbelopsidaceae</taxon>
        <taxon>Umbelopsis</taxon>
    </lineage>
</organism>
<dbReference type="Gene3D" id="3.40.1090.10">
    <property type="entry name" value="Cytosolic phospholipase A2 catalytic domain"/>
    <property type="match status" value="2"/>
</dbReference>
<comment type="subcellular location">
    <subcellularLocation>
        <location evidence="1">Endoplasmic reticulum membrane</location>
        <topology evidence="1">Multi-pass membrane protein</topology>
    </subcellularLocation>
</comment>
<keyword evidence="12 16" id="KW-0472">Membrane</keyword>
<accession>A0AAD5EDJ5</accession>
<gene>
    <name evidence="21" type="ORF">K450DRAFT_234297</name>
</gene>
<evidence type="ECO:0000313" key="22">
    <source>
        <dbReference type="Proteomes" id="UP001206595"/>
    </source>
</evidence>
<dbReference type="SMART" id="SM00100">
    <property type="entry name" value="cNMP"/>
    <property type="match status" value="2"/>
</dbReference>
<dbReference type="Proteomes" id="UP001206595">
    <property type="component" value="Unassembled WGS sequence"/>
</dbReference>
<dbReference type="SUPFAM" id="SSF52151">
    <property type="entry name" value="FabD/lysophospholipase-like"/>
    <property type="match status" value="1"/>
</dbReference>
<evidence type="ECO:0000256" key="14">
    <source>
        <dbReference type="ARBA" id="ARBA00049531"/>
    </source>
</evidence>
<protein>
    <recommendedName>
        <fullName evidence="4 16">Lysophospholipase NTE1</fullName>
        <ecNumber evidence="3 16">3.1.1.5</ecNumber>
    </recommendedName>
    <alternativeName>
        <fullName evidence="16">Intracellular phospholipase B</fullName>
    </alternativeName>
</protein>
<keyword evidence="10 16" id="KW-1133">Transmembrane helix</keyword>
<feature type="region of interest" description="Disordered" evidence="17">
    <location>
        <begin position="217"/>
        <end position="237"/>
    </location>
</feature>
<comment type="catalytic activity">
    <reaction evidence="14 16">
        <text>a 1-acyl-sn-glycero-3-phosphocholine + H2O = sn-glycerol 3-phosphocholine + a fatty acid + H(+)</text>
        <dbReference type="Rhea" id="RHEA:15177"/>
        <dbReference type="ChEBI" id="CHEBI:15377"/>
        <dbReference type="ChEBI" id="CHEBI:15378"/>
        <dbReference type="ChEBI" id="CHEBI:16870"/>
        <dbReference type="ChEBI" id="CHEBI:28868"/>
        <dbReference type="ChEBI" id="CHEBI:58168"/>
        <dbReference type="EC" id="3.1.1.5"/>
    </reaction>
</comment>
<feature type="short sequence motif" description="GXGXXG" evidence="15">
    <location>
        <begin position="1302"/>
        <end position="1307"/>
    </location>
</feature>
<feature type="compositionally biased region" description="Acidic residues" evidence="17">
    <location>
        <begin position="223"/>
        <end position="237"/>
    </location>
</feature>
<dbReference type="Pfam" id="PF00027">
    <property type="entry name" value="cNMP_binding"/>
    <property type="match status" value="1"/>
</dbReference>
<evidence type="ECO:0000256" key="3">
    <source>
        <dbReference type="ARBA" id="ARBA00013274"/>
    </source>
</evidence>
<evidence type="ECO:0000259" key="19">
    <source>
        <dbReference type="PROSITE" id="PS50042"/>
    </source>
</evidence>
<evidence type="ECO:0000256" key="12">
    <source>
        <dbReference type="ARBA" id="ARBA00023136"/>
    </source>
</evidence>
<dbReference type="InterPro" id="IPR018490">
    <property type="entry name" value="cNMP-bd_dom_sf"/>
</dbReference>
<reference evidence="21" key="1">
    <citation type="submission" date="2021-06" db="EMBL/GenBank/DDBJ databases">
        <authorList>
            <consortium name="DOE Joint Genome Institute"/>
            <person name="Mondo S.J."/>
            <person name="Amses K.R."/>
            <person name="Simmons D.R."/>
            <person name="Longcore J.E."/>
            <person name="Seto K."/>
            <person name="Alves G.H."/>
            <person name="Bonds A.E."/>
            <person name="Quandt C.A."/>
            <person name="Davis W.J."/>
            <person name="Chang Y."/>
            <person name="Letcher P.M."/>
            <person name="Powell M.J."/>
            <person name="Kuo A."/>
            <person name="Labutti K."/>
            <person name="Pangilinan J."/>
            <person name="Andreopoulos W."/>
            <person name="Tritt A."/>
            <person name="Riley R."/>
            <person name="Hundley H."/>
            <person name="Johnson J."/>
            <person name="Lipzen A."/>
            <person name="Barry K."/>
            <person name="Berbee M.L."/>
            <person name="Buchler N.E."/>
            <person name="Grigoriev I.V."/>
            <person name="Spatafora J.W."/>
            <person name="Stajich J.E."/>
            <person name="James T.Y."/>
        </authorList>
    </citation>
    <scope>NUCLEOTIDE SEQUENCE</scope>
    <source>
        <strain evidence="21">AG</strain>
    </source>
</reference>
<feature type="compositionally biased region" description="Polar residues" evidence="17">
    <location>
        <begin position="723"/>
        <end position="738"/>
    </location>
</feature>
<evidence type="ECO:0000256" key="13">
    <source>
        <dbReference type="ARBA" id="ARBA00024965"/>
    </source>
</evidence>
<keyword evidence="22" id="KW-1185">Reference proteome</keyword>
<dbReference type="PANTHER" id="PTHR14226:SF29">
    <property type="entry name" value="NEUROPATHY TARGET ESTERASE SWS"/>
    <property type="match status" value="1"/>
</dbReference>
<dbReference type="InterPro" id="IPR000595">
    <property type="entry name" value="cNMP-bd_dom"/>
</dbReference>
<feature type="region of interest" description="Disordered" evidence="17">
    <location>
        <begin position="718"/>
        <end position="817"/>
    </location>
</feature>
<dbReference type="SUPFAM" id="SSF51206">
    <property type="entry name" value="cAMP-binding domain-like"/>
    <property type="match status" value="3"/>
</dbReference>
<evidence type="ECO:0000256" key="2">
    <source>
        <dbReference type="ARBA" id="ARBA00006636"/>
    </source>
</evidence>
<feature type="compositionally biased region" description="Basic residues" evidence="17">
    <location>
        <begin position="550"/>
        <end position="561"/>
    </location>
</feature>
<dbReference type="PANTHER" id="PTHR14226">
    <property type="entry name" value="NEUROPATHY TARGET ESTERASE/SWISS CHEESE D.MELANOGASTER"/>
    <property type="match status" value="1"/>
</dbReference>
<evidence type="ECO:0000259" key="20">
    <source>
        <dbReference type="PROSITE" id="PS51635"/>
    </source>
</evidence>
<evidence type="ECO:0000256" key="1">
    <source>
        <dbReference type="ARBA" id="ARBA00004477"/>
    </source>
</evidence>
<dbReference type="GO" id="GO:0004622">
    <property type="term" value="F:phosphatidylcholine lysophospholipase activity"/>
    <property type="evidence" value="ECO:0007669"/>
    <property type="project" value="UniProtKB-EC"/>
</dbReference>
<dbReference type="RefSeq" id="XP_051446034.1">
    <property type="nucleotide sequence ID" value="XM_051587898.1"/>
</dbReference>
<evidence type="ECO:0000256" key="7">
    <source>
        <dbReference type="ARBA" id="ARBA00022801"/>
    </source>
</evidence>
<feature type="transmembrane region" description="Helical" evidence="16">
    <location>
        <begin position="89"/>
        <end position="109"/>
    </location>
</feature>
<dbReference type="FunFam" id="3.40.1090.10:FF:000007">
    <property type="entry name" value="Lysophospholipase NTE1"/>
    <property type="match status" value="1"/>
</dbReference>
<keyword evidence="18" id="KW-0732">Signal</keyword>
<dbReference type="InterPro" id="IPR002641">
    <property type="entry name" value="PNPLA_dom"/>
</dbReference>
<evidence type="ECO:0000256" key="10">
    <source>
        <dbReference type="ARBA" id="ARBA00022989"/>
    </source>
</evidence>
<name>A0AAD5EDJ5_UMBRA</name>
<dbReference type="Pfam" id="PF24179">
    <property type="entry name" value="NTE_Ploop"/>
    <property type="match status" value="1"/>
</dbReference>
<dbReference type="Pfam" id="PF01734">
    <property type="entry name" value="Patatin"/>
    <property type="match status" value="1"/>
</dbReference>
<dbReference type="FunFam" id="2.60.120.10:FF:000062">
    <property type="entry name" value="Lysophospholipase NTE1"/>
    <property type="match status" value="1"/>
</dbReference>
<dbReference type="InterPro" id="IPR016035">
    <property type="entry name" value="Acyl_Trfase/lysoPLipase"/>
</dbReference>
<evidence type="ECO:0000256" key="8">
    <source>
        <dbReference type="ARBA" id="ARBA00022824"/>
    </source>
</evidence>
<dbReference type="PROSITE" id="PS51635">
    <property type="entry name" value="PNPLA"/>
    <property type="match status" value="1"/>
</dbReference>
<dbReference type="EC" id="3.1.1.5" evidence="3 16"/>
<feature type="compositionally biased region" description="Polar residues" evidence="17">
    <location>
        <begin position="508"/>
        <end position="531"/>
    </location>
</feature>
<feature type="region of interest" description="Disordered" evidence="17">
    <location>
        <begin position="494"/>
        <end position="562"/>
    </location>
</feature>
<feature type="domain" description="PNPLA" evidence="20">
    <location>
        <begin position="1298"/>
        <end position="1462"/>
    </location>
</feature>
<feature type="signal peptide" evidence="18">
    <location>
        <begin position="1"/>
        <end position="29"/>
    </location>
</feature>
<evidence type="ECO:0000256" key="18">
    <source>
        <dbReference type="SAM" id="SignalP"/>
    </source>
</evidence>
<dbReference type="GO" id="GO:0046470">
    <property type="term" value="P:phosphatidylcholine metabolic process"/>
    <property type="evidence" value="ECO:0007669"/>
    <property type="project" value="InterPro"/>
</dbReference>
<dbReference type="InterPro" id="IPR050301">
    <property type="entry name" value="NTE"/>
</dbReference>
<keyword evidence="9 15" id="KW-0442">Lipid degradation</keyword>
<feature type="transmembrane region" description="Helical" evidence="16">
    <location>
        <begin position="50"/>
        <end position="77"/>
    </location>
</feature>
<feature type="chain" id="PRO_5042141650" description="Lysophospholipase NTE1" evidence="18">
    <location>
        <begin position="30"/>
        <end position="1601"/>
    </location>
</feature>
<feature type="short sequence motif" description="GXSXG" evidence="15">
    <location>
        <begin position="1329"/>
        <end position="1333"/>
    </location>
</feature>
<proteinExistence type="inferred from homology"/>
<evidence type="ECO:0000256" key="11">
    <source>
        <dbReference type="ARBA" id="ARBA00023098"/>
    </source>
</evidence>
<feature type="region of interest" description="Disordered" evidence="17">
    <location>
        <begin position="276"/>
        <end position="303"/>
    </location>
</feature>
<dbReference type="GO" id="GO:0016042">
    <property type="term" value="P:lipid catabolic process"/>
    <property type="evidence" value="ECO:0007669"/>
    <property type="project" value="UniProtKB-UniRule"/>
</dbReference>
<dbReference type="EMBL" id="MU620908">
    <property type="protein sequence ID" value="KAI8581030.1"/>
    <property type="molecule type" value="Genomic_DNA"/>
</dbReference>
<feature type="short sequence motif" description="DGA/G" evidence="15">
    <location>
        <begin position="1449"/>
        <end position="1451"/>
    </location>
</feature>
<comment type="caution">
    <text evidence="21">The sequence shown here is derived from an EMBL/GenBank/DDBJ whole genome shotgun (WGS) entry which is preliminary data.</text>
</comment>
<keyword evidence="7 15" id="KW-0378">Hydrolase</keyword>
<dbReference type="GeneID" id="75913243"/>
<reference evidence="21" key="2">
    <citation type="journal article" date="2022" name="Proc. Natl. Acad. Sci. U.S.A.">
        <title>Diploid-dominant life cycles characterize the early evolution of Fungi.</title>
        <authorList>
            <person name="Amses K.R."/>
            <person name="Simmons D.R."/>
            <person name="Longcore J.E."/>
            <person name="Mondo S.J."/>
            <person name="Seto K."/>
            <person name="Jeronimo G.H."/>
            <person name="Bonds A.E."/>
            <person name="Quandt C.A."/>
            <person name="Davis W.J."/>
            <person name="Chang Y."/>
            <person name="Federici B.A."/>
            <person name="Kuo A."/>
            <person name="LaButti K."/>
            <person name="Pangilinan J."/>
            <person name="Andreopoulos W."/>
            <person name="Tritt A."/>
            <person name="Riley R."/>
            <person name="Hundley H."/>
            <person name="Johnson J."/>
            <person name="Lipzen A."/>
            <person name="Barry K."/>
            <person name="Lang B.F."/>
            <person name="Cuomo C.A."/>
            <person name="Buchler N.E."/>
            <person name="Grigoriev I.V."/>
            <person name="Spatafora J.W."/>
            <person name="Stajich J.E."/>
            <person name="James T.Y."/>
        </authorList>
    </citation>
    <scope>NUCLEOTIDE SEQUENCE</scope>
    <source>
        <strain evidence="21">AG</strain>
    </source>
</reference>
<evidence type="ECO:0000256" key="17">
    <source>
        <dbReference type="SAM" id="MobiDB-lite"/>
    </source>
</evidence>
<keyword evidence="6" id="KW-0677">Repeat</keyword>
<dbReference type="InterPro" id="IPR014710">
    <property type="entry name" value="RmlC-like_jellyroll"/>
</dbReference>
<dbReference type="InterPro" id="IPR056556">
    <property type="entry name" value="NTE1_P-loop_dom"/>
</dbReference>